<dbReference type="GO" id="GO:0022625">
    <property type="term" value="C:cytosolic large ribosomal subunit"/>
    <property type="evidence" value="ECO:0007669"/>
    <property type="project" value="EnsemblFungi"/>
</dbReference>
<dbReference type="InterPro" id="IPR022991">
    <property type="entry name" value="Ribosomal_eL30_CS"/>
</dbReference>
<protein>
    <recommendedName>
        <fullName evidence="4">Ribosomal protein eL8/eL30/eS12/Gadd45 domain-containing protein</fullName>
    </recommendedName>
</protein>
<dbReference type="NCBIfam" id="NF002172">
    <property type="entry name" value="PRK01018.1"/>
    <property type="match status" value="1"/>
</dbReference>
<name>A0A1E4TB43_9ASCO</name>
<dbReference type="PANTHER" id="PTHR11449">
    <property type="entry name" value="RIBOSOMAL PROTEIN L30"/>
    <property type="match status" value="1"/>
</dbReference>
<feature type="domain" description="Ribosomal protein eL8/eL30/eS12/Gadd45" evidence="4">
    <location>
        <begin position="11"/>
        <end position="103"/>
    </location>
</feature>
<dbReference type="GO" id="GO:0003735">
    <property type="term" value="F:structural constituent of ribosome"/>
    <property type="evidence" value="ECO:0007669"/>
    <property type="project" value="EnsemblFungi"/>
</dbReference>
<dbReference type="InterPro" id="IPR004038">
    <property type="entry name" value="Ribosomal_eL8/eL30/eS12/Gad45"/>
</dbReference>
<dbReference type="InterPro" id="IPR000231">
    <property type="entry name" value="Ribosomal_eL30"/>
</dbReference>
<proteinExistence type="inferred from homology"/>
<accession>A0A1E4TB43</accession>
<dbReference type="EMBL" id="KV453843">
    <property type="protein sequence ID" value="ODV88959.1"/>
    <property type="molecule type" value="Genomic_DNA"/>
</dbReference>
<dbReference type="HAMAP" id="MF_00481">
    <property type="entry name" value="Ribosomal_eL30"/>
    <property type="match status" value="1"/>
</dbReference>
<dbReference type="GO" id="GO:0006364">
    <property type="term" value="P:rRNA processing"/>
    <property type="evidence" value="ECO:0007669"/>
    <property type="project" value="EnsemblFungi"/>
</dbReference>
<dbReference type="FunFam" id="3.30.1330.30:FF:000001">
    <property type="entry name" value="60S ribosomal protein L30"/>
    <property type="match status" value="1"/>
</dbReference>
<dbReference type="GO" id="GO:0030627">
    <property type="term" value="F:pre-mRNA 5'-splice site binding"/>
    <property type="evidence" value="ECO:0007669"/>
    <property type="project" value="EnsemblFungi"/>
</dbReference>
<dbReference type="AlphaFoldDB" id="A0A1E4TB43"/>
<dbReference type="Gene3D" id="3.30.1330.30">
    <property type="match status" value="1"/>
</dbReference>
<dbReference type="InterPro" id="IPR029064">
    <property type="entry name" value="Ribosomal_eL30-like_sf"/>
</dbReference>
<dbReference type="Pfam" id="PF01248">
    <property type="entry name" value="Ribosomal_L7Ae"/>
    <property type="match status" value="1"/>
</dbReference>
<evidence type="ECO:0000259" key="4">
    <source>
        <dbReference type="Pfam" id="PF01248"/>
    </source>
</evidence>
<organism evidence="5 6">
    <name type="scientific">Tortispora caseinolytica NRRL Y-17796</name>
    <dbReference type="NCBI Taxonomy" id="767744"/>
    <lineage>
        <taxon>Eukaryota</taxon>
        <taxon>Fungi</taxon>
        <taxon>Dikarya</taxon>
        <taxon>Ascomycota</taxon>
        <taxon>Saccharomycotina</taxon>
        <taxon>Trigonopsidomycetes</taxon>
        <taxon>Trigonopsidales</taxon>
        <taxon>Trigonopsidaceae</taxon>
        <taxon>Tortispora</taxon>
    </lineage>
</organism>
<keyword evidence="6" id="KW-1185">Reference proteome</keyword>
<gene>
    <name evidence="5" type="ORF">CANCADRAFT_132312</name>
</gene>
<dbReference type="OrthoDB" id="1928736at2759"/>
<evidence type="ECO:0000256" key="1">
    <source>
        <dbReference type="ARBA" id="ARBA00007326"/>
    </source>
</evidence>
<keyword evidence="2" id="KW-0689">Ribosomal protein</keyword>
<reference evidence="6" key="1">
    <citation type="submission" date="2016-02" db="EMBL/GenBank/DDBJ databases">
        <title>Comparative genomics of biotechnologically important yeasts.</title>
        <authorList>
            <consortium name="DOE Joint Genome Institute"/>
            <person name="Riley R."/>
            <person name="Haridas S."/>
            <person name="Wolfe K.H."/>
            <person name="Lopes M.R."/>
            <person name="Hittinger C.T."/>
            <person name="Goker M."/>
            <person name="Salamov A."/>
            <person name="Wisecaver J."/>
            <person name="Long T.M."/>
            <person name="Aerts A.L."/>
            <person name="Barry K."/>
            <person name="Choi C."/>
            <person name="Clum A."/>
            <person name="Coughlan A.Y."/>
            <person name="Deshpande S."/>
            <person name="Douglass A.P."/>
            <person name="Hanson S.J."/>
            <person name="Klenk H.-P."/>
            <person name="Labutti K."/>
            <person name="Lapidus A."/>
            <person name="Lindquist E."/>
            <person name="Lipzen A."/>
            <person name="Meier-Kolthoff J.P."/>
            <person name="Ohm R.A."/>
            <person name="Otillar R.P."/>
            <person name="Pangilinan J."/>
            <person name="Peng Y."/>
            <person name="Rokas A."/>
            <person name="Rosa C.A."/>
            <person name="Scheuner C."/>
            <person name="Sibirny A.A."/>
            <person name="Slot J.C."/>
            <person name="Stielow J.B."/>
            <person name="Sun H."/>
            <person name="Kurtzman C.P."/>
            <person name="Blackwell M."/>
            <person name="Jeffries T.W."/>
            <person name="Grigoriev I.V."/>
        </authorList>
    </citation>
    <scope>NUCLEOTIDE SEQUENCE [LARGE SCALE GENOMIC DNA]</scope>
    <source>
        <strain evidence="6">NRRL Y-17796</strain>
    </source>
</reference>
<dbReference type="Proteomes" id="UP000095023">
    <property type="component" value="Unassembled WGS sequence"/>
</dbReference>
<evidence type="ECO:0000256" key="2">
    <source>
        <dbReference type="ARBA" id="ARBA00022980"/>
    </source>
</evidence>
<evidence type="ECO:0000313" key="6">
    <source>
        <dbReference type="Proteomes" id="UP000095023"/>
    </source>
</evidence>
<evidence type="ECO:0000256" key="3">
    <source>
        <dbReference type="ARBA" id="ARBA00023274"/>
    </source>
</evidence>
<dbReference type="SUPFAM" id="SSF55315">
    <property type="entry name" value="L30e-like"/>
    <property type="match status" value="1"/>
</dbReference>
<evidence type="ECO:0000313" key="5">
    <source>
        <dbReference type="EMBL" id="ODV88959.1"/>
    </source>
</evidence>
<comment type="similarity">
    <text evidence="1">Belongs to the eukaryotic ribosomal protein eL30 family.</text>
</comment>
<sequence>MAPKAKKNQETINSRLQLVVKSGKFTLGYKSTLKSIRTGKAKLIIVASNTPRLRVSELEYYCMLAGVPTYYFNGSNNDLGTACGRLFPVGVLSILEAGDSDILEALAPEPKKE</sequence>
<dbReference type="InterPro" id="IPR039109">
    <property type="entry name" value="Ribosomal_eL30-like"/>
</dbReference>
<dbReference type="PROSITE" id="PS00709">
    <property type="entry name" value="RIBOSOMAL_L30E_1"/>
    <property type="match status" value="1"/>
</dbReference>
<dbReference type="GO" id="GO:0048025">
    <property type="term" value="P:negative regulation of mRNA splicing, via spliceosome"/>
    <property type="evidence" value="ECO:0007669"/>
    <property type="project" value="EnsemblFungi"/>
</dbReference>
<dbReference type="PROSITE" id="PS00993">
    <property type="entry name" value="RIBOSOMAL_L30E_2"/>
    <property type="match status" value="1"/>
</dbReference>
<keyword evidence="3" id="KW-0687">Ribonucleoprotein</keyword>